<gene>
    <name evidence="20" type="ORF">CINCED_3A013778</name>
</gene>
<evidence type="ECO:0000256" key="1">
    <source>
        <dbReference type="ARBA" id="ARBA00001805"/>
    </source>
</evidence>
<feature type="transmembrane region" description="Helical" evidence="19">
    <location>
        <begin position="217"/>
        <end position="234"/>
    </location>
</feature>
<dbReference type="UniPathway" id="UPA00799">
    <property type="reaction ID" value="UER00773"/>
</dbReference>
<reference evidence="20 21" key="1">
    <citation type="submission" date="2019-08" db="EMBL/GenBank/DDBJ databases">
        <authorList>
            <person name="Alioto T."/>
            <person name="Alioto T."/>
            <person name="Gomez Garrido J."/>
        </authorList>
    </citation>
    <scope>NUCLEOTIDE SEQUENCE [LARGE SCALE GENOMIC DNA]</scope>
</reference>
<dbReference type="NCBIfam" id="TIGR03462">
    <property type="entry name" value="CarR_dom_SF"/>
    <property type="match status" value="2"/>
</dbReference>
<evidence type="ECO:0000313" key="21">
    <source>
        <dbReference type="Proteomes" id="UP000325440"/>
    </source>
</evidence>
<keyword evidence="16" id="KW-0511">Multifunctional enzyme</keyword>
<organism evidence="20 21">
    <name type="scientific">Cinara cedri</name>
    <dbReference type="NCBI Taxonomy" id="506608"/>
    <lineage>
        <taxon>Eukaryota</taxon>
        <taxon>Metazoa</taxon>
        <taxon>Ecdysozoa</taxon>
        <taxon>Arthropoda</taxon>
        <taxon>Hexapoda</taxon>
        <taxon>Insecta</taxon>
        <taxon>Pterygota</taxon>
        <taxon>Neoptera</taxon>
        <taxon>Paraneoptera</taxon>
        <taxon>Hemiptera</taxon>
        <taxon>Sternorrhyncha</taxon>
        <taxon>Aphidomorpha</taxon>
        <taxon>Aphidoidea</taxon>
        <taxon>Aphididae</taxon>
        <taxon>Lachninae</taxon>
        <taxon>Cinara</taxon>
    </lineage>
</organism>
<comment type="catalytic activity">
    <reaction evidence="1">
        <text>2 (2E,6E,10E)-geranylgeranyl diphosphate = 15-cis-phytoene + 2 diphosphate</text>
        <dbReference type="Rhea" id="RHEA:34475"/>
        <dbReference type="ChEBI" id="CHEBI:27787"/>
        <dbReference type="ChEBI" id="CHEBI:33019"/>
        <dbReference type="ChEBI" id="CHEBI:58756"/>
        <dbReference type="EC" id="2.5.1.32"/>
    </reaction>
</comment>
<feature type="transmembrane region" description="Helical" evidence="19">
    <location>
        <begin position="173"/>
        <end position="197"/>
    </location>
</feature>
<evidence type="ECO:0000256" key="19">
    <source>
        <dbReference type="SAM" id="Phobius"/>
    </source>
</evidence>
<evidence type="ECO:0000256" key="16">
    <source>
        <dbReference type="ARBA" id="ARBA00023268"/>
    </source>
</evidence>
<keyword evidence="14 19" id="KW-0472">Membrane</keyword>
<evidence type="ECO:0000256" key="10">
    <source>
        <dbReference type="ARBA" id="ARBA00022679"/>
    </source>
</evidence>
<evidence type="ECO:0000256" key="3">
    <source>
        <dbReference type="ARBA" id="ARBA00005089"/>
    </source>
</evidence>
<evidence type="ECO:0000256" key="4">
    <source>
        <dbReference type="ARBA" id="ARBA00005172"/>
    </source>
</evidence>
<feature type="transmembrane region" description="Helical" evidence="19">
    <location>
        <begin position="78"/>
        <end position="96"/>
    </location>
</feature>
<feature type="transmembrane region" description="Helical" evidence="19">
    <location>
        <begin position="6"/>
        <end position="23"/>
    </location>
</feature>
<dbReference type="AlphaFoldDB" id="A0A5E4NBZ6"/>
<keyword evidence="12" id="KW-0125">Carotenoid biosynthesis</keyword>
<keyword evidence="11 19" id="KW-0812">Transmembrane</keyword>
<evidence type="ECO:0000256" key="2">
    <source>
        <dbReference type="ARBA" id="ARBA00004141"/>
    </source>
</evidence>
<proteinExistence type="inferred from homology"/>
<evidence type="ECO:0000256" key="11">
    <source>
        <dbReference type="ARBA" id="ARBA00022692"/>
    </source>
</evidence>
<sequence>MLTYANFHLTYILPVICVLALIVHPFINRSEIFKIGFISGIAVLYTTPWDNYIIMRGAWTFPADQLIAVIGYVPVEEYIFFVLQTVIVSLWHLLCARWSTPCLHFNHDKRSYQLIRWIPIAVLTAVMVTGYWISVPGTGTFYLGCIMWWIAPVYIFIWYGAGNYIVTKLTSSAVSVLVPTVYLCWIDQIALKANIWHINVGTSLNLFVAEDLPFEEALFFLLTSICVVLGLSCYDKARGMCETYSHEFPHRFGINLTYLNQMCRAFIKPEYAMSSVVTDDIKTSIEILREASKSFNAASFLFQSGIRLDLIILYAFCRVTDNIIDDETDVLRKKCKLNVIEKFVNELFADRKSDYDVKTVPYTAKVDWAYYQSELTGEEMASFRAVSRIAFYLPRKPFYELIAGYQWDIEGRLVRNEEDLLLYSSYVAGSVGTLCVYVMLYRCDNDVYDVFGEDDYVIEKARQMGRVLQLVNIARDIITDSETLGRCYVPTEYMDDEEQEIHILCNEKKPRSLGNKKLKKYSTRMIHLANKLQSDSVGAIRCLPRETRGSVLAATEIYRGLTSAIQSSQTYPTRASITKLERIFIGIYSLYVKSIQYVV</sequence>
<comment type="catalytic activity">
    <reaction evidence="17">
        <text>gamma-carotene = all-trans-beta-carotene</text>
        <dbReference type="Rhea" id="RHEA:32239"/>
        <dbReference type="ChEBI" id="CHEBI:17579"/>
        <dbReference type="ChEBI" id="CHEBI:27740"/>
        <dbReference type="EC" id="5.5.1.19"/>
    </reaction>
</comment>
<evidence type="ECO:0000256" key="8">
    <source>
        <dbReference type="ARBA" id="ARBA00012396"/>
    </source>
</evidence>
<dbReference type="EC" id="5.5.1.19" evidence="7"/>
<dbReference type="InterPro" id="IPR044843">
    <property type="entry name" value="Trans_IPPS_bact-type"/>
</dbReference>
<dbReference type="GO" id="GO:0016117">
    <property type="term" value="P:carotenoid biosynthetic process"/>
    <property type="evidence" value="ECO:0007669"/>
    <property type="project" value="UniProtKB-KW"/>
</dbReference>
<evidence type="ECO:0000256" key="17">
    <source>
        <dbReference type="ARBA" id="ARBA00029313"/>
    </source>
</evidence>
<comment type="similarity">
    <text evidence="5">In the N-terminal section; belongs to the lycopene beta-cyclase family.</text>
</comment>
<evidence type="ECO:0000256" key="18">
    <source>
        <dbReference type="ARBA" id="ARBA00029335"/>
    </source>
</evidence>
<dbReference type="SFLD" id="SFLDS00005">
    <property type="entry name" value="Isoprenoid_Synthase_Type_I"/>
    <property type="match status" value="1"/>
</dbReference>
<dbReference type="SFLD" id="SFLDG01212">
    <property type="entry name" value="Phytoene_synthase_like"/>
    <property type="match status" value="1"/>
</dbReference>
<evidence type="ECO:0000313" key="20">
    <source>
        <dbReference type="EMBL" id="VVC39976.1"/>
    </source>
</evidence>
<evidence type="ECO:0000256" key="7">
    <source>
        <dbReference type="ARBA" id="ARBA00012242"/>
    </source>
</evidence>
<feature type="transmembrane region" description="Helical" evidence="19">
    <location>
        <begin position="420"/>
        <end position="440"/>
    </location>
</feature>
<dbReference type="EC" id="2.5.1.32" evidence="8"/>
<dbReference type="PROSITE" id="PS01045">
    <property type="entry name" value="SQUALEN_PHYTOEN_SYN_2"/>
    <property type="match status" value="1"/>
</dbReference>
<feature type="transmembrane region" description="Helical" evidence="19">
    <location>
        <begin position="141"/>
        <end position="161"/>
    </location>
</feature>
<accession>A0A5E4NBZ6</accession>
<evidence type="ECO:0000256" key="9">
    <source>
        <dbReference type="ARBA" id="ARBA00018909"/>
    </source>
</evidence>
<dbReference type="PANTHER" id="PTHR31480">
    <property type="entry name" value="BIFUNCTIONAL LYCOPENE CYCLASE/PHYTOENE SYNTHASE"/>
    <property type="match status" value="1"/>
</dbReference>
<evidence type="ECO:0000256" key="15">
    <source>
        <dbReference type="ARBA" id="ARBA00023235"/>
    </source>
</evidence>
<dbReference type="EMBL" id="CABPRJ010001899">
    <property type="protein sequence ID" value="VVC39976.1"/>
    <property type="molecule type" value="Genomic_DNA"/>
</dbReference>
<dbReference type="SFLD" id="SFLDG01018">
    <property type="entry name" value="Squalene/Phytoene_Synthase_Lik"/>
    <property type="match status" value="1"/>
</dbReference>
<evidence type="ECO:0000256" key="13">
    <source>
        <dbReference type="ARBA" id="ARBA00022989"/>
    </source>
</evidence>
<evidence type="ECO:0000256" key="14">
    <source>
        <dbReference type="ARBA" id="ARBA00023136"/>
    </source>
</evidence>
<dbReference type="GO" id="GO:0004311">
    <property type="term" value="F:geranylgeranyl diphosphate synthase activity"/>
    <property type="evidence" value="ECO:0007669"/>
    <property type="project" value="InterPro"/>
</dbReference>
<keyword evidence="10" id="KW-0808">Transferase</keyword>
<comment type="catalytic activity">
    <reaction evidence="18">
        <text>all-trans-lycopene = gamma-carotene</text>
        <dbReference type="Rhea" id="RHEA:32219"/>
        <dbReference type="ChEBI" id="CHEBI:15948"/>
        <dbReference type="ChEBI" id="CHEBI:27740"/>
        <dbReference type="EC" id="5.5.1.19"/>
    </reaction>
</comment>
<evidence type="ECO:0000256" key="5">
    <source>
        <dbReference type="ARBA" id="ARBA00008247"/>
    </source>
</evidence>
<protein>
    <recommendedName>
        <fullName evidence="9">Bifunctional lycopene cyclase/phytoene synthase</fullName>
        <ecNumber evidence="8">2.5.1.32</ecNumber>
        <ecNumber evidence="7">5.5.1.19</ecNumber>
    </recommendedName>
</protein>
<dbReference type="SUPFAM" id="SSF48576">
    <property type="entry name" value="Terpenoid synthases"/>
    <property type="match status" value="1"/>
</dbReference>
<evidence type="ECO:0000256" key="6">
    <source>
        <dbReference type="ARBA" id="ARBA00008406"/>
    </source>
</evidence>
<comment type="pathway">
    <text evidence="4">Carotenoid biosynthesis; phytoene biosynthesis; all-trans-phytoene from geranylgeranyl diphosphate: step 1/1.</text>
</comment>
<dbReference type="UniPathway" id="UPA00802"/>
<dbReference type="Gene3D" id="1.10.600.10">
    <property type="entry name" value="Farnesyl Diphosphate Synthase"/>
    <property type="match status" value="1"/>
</dbReference>
<keyword evidence="21" id="KW-1185">Reference proteome</keyword>
<dbReference type="InterPro" id="IPR019845">
    <property type="entry name" value="Squalene/phytoene_synthase_CS"/>
</dbReference>
<dbReference type="OrthoDB" id="6603291at2759"/>
<dbReference type="GO" id="GO:0045436">
    <property type="term" value="F:lycopene beta cyclase activity"/>
    <property type="evidence" value="ECO:0007669"/>
    <property type="project" value="UniProtKB-ARBA"/>
</dbReference>
<dbReference type="GO" id="GO:0016872">
    <property type="term" value="F:intramolecular lyase activity"/>
    <property type="evidence" value="ECO:0007669"/>
    <property type="project" value="InterPro"/>
</dbReference>
<dbReference type="InterPro" id="IPR017825">
    <property type="entry name" value="Lycopene_cyclase_dom"/>
</dbReference>
<keyword evidence="13 19" id="KW-1133">Transmembrane helix</keyword>
<keyword evidence="15" id="KW-0413">Isomerase</keyword>
<dbReference type="InterPro" id="IPR002060">
    <property type="entry name" value="Squ/phyt_synthse"/>
</dbReference>
<feature type="transmembrane region" description="Helical" evidence="19">
    <location>
        <begin position="35"/>
        <end position="58"/>
    </location>
</feature>
<feature type="transmembrane region" description="Helical" evidence="19">
    <location>
        <begin position="117"/>
        <end position="135"/>
    </location>
</feature>
<evidence type="ECO:0000256" key="12">
    <source>
        <dbReference type="ARBA" id="ARBA00022746"/>
    </source>
</evidence>
<comment type="subcellular location">
    <subcellularLocation>
        <location evidence="2">Membrane</location>
        <topology evidence="2">Multi-pass membrane protein</topology>
    </subcellularLocation>
</comment>
<comment type="pathway">
    <text evidence="3">Carotenoid biosynthesis; beta-carotene biosynthesis.</text>
</comment>
<dbReference type="Proteomes" id="UP000325440">
    <property type="component" value="Unassembled WGS sequence"/>
</dbReference>
<name>A0A5E4NBZ6_9HEMI</name>
<comment type="similarity">
    <text evidence="6">In the C-terminal section; belongs to the phytoene/squalene synthase family.</text>
</comment>
<dbReference type="GO" id="GO:0016020">
    <property type="term" value="C:membrane"/>
    <property type="evidence" value="ECO:0007669"/>
    <property type="project" value="UniProtKB-SubCell"/>
</dbReference>
<dbReference type="InterPro" id="IPR008949">
    <property type="entry name" value="Isoprenoid_synthase_dom_sf"/>
</dbReference>
<dbReference type="Pfam" id="PF00494">
    <property type="entry name" value="SQS_PSY"/>
    <property type="match status" value="1"/>
</dbReference>